<dbReference type="GO" id="GO:0005634">
    <property type="term" value="C:nucleus"/>
    <property type="evidence" value="ECO:0007669"/>
    <property type="project" value="UniProtKB-SubCell"/>
</dbReference>
<keyword evidence="8" id="KW-0539">Nucleus</keyword>
<proteinExistence type="inferred from homology"/>
<keyword evidence="5 10" id="KW-0963">Cytoplasm</keyword>
<dbReference type="CDD" id="cd04087">
    <property type="entry name" value="PTPA"/>
    <property type="match status" value="1"/>
</dbReference>
<dbReference type="EC" id="5.2.1.8" evidence="10"/>
<organism evidence="12 13">
    <name type="scientific">Trichodelitschia bisporula</name>
    <dbReference type="NCBI Taxonomy" id="703511"/>
    <lineage>
        <taxon>Eukaryota</taxon>
        <taxon>Fungi</taxon>
        <taxon>Dikarya</taxon>
        <taxon>Ascomycota</taxon>
        <taxon>Pezizomycotina</taxon>
        <taxon>Dothideomycetes</taxon>
        <taxon>Dothideomycetes incertae sedis</taxon>
        <taxon>Phaeotrichales</taxon>
        <taxon>Phaeotrichaceae</taxon>
        <taxon>Trichodelitschia</taxon>
    </lineage>
</organism>
<dbReference type="Proteomes" id="UP000799640">
    <property type="component" value="Unassembled WGS sequence"/>
</dbReference>
<dbReference type="OrthoDB" id="16120at2759"/>
<evidence type="ECO:0000256" key="6">
    <source>
        <dbReference type="ARBA" id="ARBA00023110"/>
    </source>
</evidence>
<evidence type="ECO:0000313" key="13">
    <source>
        <dbReference type="Proteomes" id="UP000799640"/>
    </source>
</evidence>
<feature type="compositionally biased region" description="Low complexity" evidence="11">
    <location>
        <begin position="398"/>
        <end position="416"/>
    </location>
</feature>
<comment type="catalytic activity">
    <reaction evidence="1 10">
        <text>[protein]-peptidylproline (omega=180) = [protein]-peptidylproline (omega=0)</text>
        <dbReference type="Rhea" id="RHEA:16237"/>
        <dbReference type="Rhea" id="RHEA-COMP:10747"/>
        <dbReference type="Rhea" id="RHEA-COMP:10748"/>
        <dbReference type="ChEBI" id="CHEBI:83833"/>
        <dbReference type="ChEBI" id="CHEBI:83834"/>
        <dbReference type="EC" id="5.2.1.8"/>
    </reaction>
</comment>
<dbReference type="EMBL" id="ML996699">
    <property type="protein sequence ID" value="KAF2398730.1"/>
    <property type="molecule type" value="Genomic_DNA"/>
</dbReference>
<dbReference type="InterPro" id="IPR043170">
    <property type="entry name" value="PTPA_C_lid"/>
</dbReference>
<dbReference type="InterPro" id="IPR004327">
    <property type="entry name" value="Phstyr_phstse_ac"/>
</dbReference>
<gene>
    <name evidence="12" type="ORF">EJ06DRAFT_479994</name>
</gene>
<evidence type="ECO:0000256" key="5">
    <source>
        <dbReference type="ARBA" id="ARBA00022490"/>
    </source>
</evidence>
<comment type="similarity">
    <text evidence="4 10">Belongs to the PTPA-type PPIase family.</text>
</comment>
<name>A0A6G1HRT7_9PEZI</name>
<evidence type="ECO:0000256" key="4">
    <source>
        <dbReference type="ARBA" id="ARBA00011019"/>
    </source>
</evidence>
<feature type="compositionally biased region" description="Low complexity" evidence="11">
    <location>
        <begin position="365"/>
        <end position="384"/>
    </location>
</feature>
<evidence type="ECO:0000256" key="11">
    <source>
        <dbReference type="SAM" id="MobiDB-lite"/>
    </source>
</evidence>
<dbReference type="GO" id="GO:0003755">
    <property type="term" value="F:peptidyl-prolyl cis-trans isomerase activity"/>
    <property type="evidence" value="ECO:0007669"/>
    <property type="project" value="UniProtKB-KW"/>
</dbReference>
<comment type="function">
    <text evidence="9">PPIases accelerate the folding of proteins. It catalyzes the cis-trans isomerization of proline imidic peptide bonds in oligopeptides. Acts as a regulatory subunit for PP2A-like phosphatases modulating their activity or substrate specificity, probably by inducing a conformational change in the catalytic subunit, a direct target of the PPIase. Can reactivate inactive phosphatase PP2A-phosphatase methylesterase complexes (PP2Ai) in presence of ATP and Mg(2+) by dissociating the inactive form from the complex.</text>
</comment>
<evidence type="ECO:0000256" key="9">
    <source>
        <dbReference type="ARBA" id="ARBA00025287"/>
    </source>
</evidence>
<comment type="subcellular location">
    <subcellularLocation>
        <location evidence="3 10">Cytoplasm</location>
    </subcellularLocation>
    <subcellularLocation>
        <location evidence="2">Nucleus</location>
    </subcellularLocation>
</comment>
<evidence type="ECO:0000256" key="3">
    <source>
        <dbReference type="ARBA" id="ARBA00004496"/>
    </source>
</evidence>
<dbReference type="GO" id="GO:0007052">
    <property type="term" value="P:mitotic spindle organization"/>
    <property type="evidence" value="ECO:0007669"/>
    <property type="project" value="TreeGrafter"/>
</dbReference>
<dbReference type="Gene3D" id="1.20.120.1150">
    <property type="match status" value="1"/>
</dbReference>
<evidence type="ECO:0000256" key="2">
    <source>
        <dbReference type="ARBA" id="ARBA00004123"/>
    </source>
</evidence>
<dbReference type="FunFam" id="1.20.120.1150:FF:000003">
    <property type="entry name" value="Serine/threonine-protein phosphatase 2A activator"/>
    <property type="match status" value="1"/>
</dbReference>
<dbReference type="PANTHER" id="PTHR10012:SF3">
    <property type="entry name" value="SERINE_THREONINE-PROTEIN PHOSPHATASE 2A ACTIVATOR 1"/>
    <property type="match status" value="1"/>
</dbReference>
<evidence type="ECO:0000256" key="8">
    <source>
        <dbReference type="ARBA" id="ARBA00023242"/>
    </source>
</evidence>
<dbReference type="GO" id="GO:0000159">
    <property type="term" value="C:protein phosphatase type 2A complex"/>
    <property type="evidence" value="ECO:0007669"/>
    <property type="project" value="TreeGrafter"/>
</dbReference>
<evidence type="ECO:0000256" key="1">
    <source>
        <dbReference type="ARBA" id="ARBA00000971"/>
    </source>
</evidence>
<dbReference type="GO" id="GO:0005737">
    <property type="term" value="C:cytoplasm"/>
    <property type="evidence" value="ECO:0007669"/>
    <property type="project" value="UniProtKB-SubCell"/>
</dbReference>
<keyword evidence="13" id="KW-1185">Reference proteome</keyword>
<dbReference type="AlphaFoldDB" id="A0A6G1HRT7"/>
<dbReference type="InterPro" id="IPR037218">
    <property type="entry name" value="PTPA_sf"/>
</dbReference>
<protein>
    <recommendedName>
        <fullName evidence="10">Serine/threonine-protein phosphatase 2A activator</fullName>
        <ecNumber evidence="10">5.2.1.8</ecNumber>
    </recommendedName>
    <alternativeName>
        <fullName evidence="10">Phosphotyrosyl phosphatase activator</fullName>
    </alternativeName>
</protein>
<dbReference type="PANTHER" id="PTHR10012">
    <property type="entry name" value="SERINE/THREONINE-PROTEIN PHOSPHATASE 2A REGULATORY SUBUNIT B"/>
    <property type="match status" value="1"/>
</dbReference>
<evidence type="ECO:0000256" key="7">
    <source>
        <dbReference type="ARBA" id="ARBA00023235"/>
    </source>
</evidence>
<evidence type="ECO:0000256" key="10">
    <source>
        <dbReference type="RuleBase" id="RU361210"/>
    </source>
</evidence>
<evidence type="ECO:0000313" key="12">
    <source>
        <dbReference type="EMBL" id="KAF2398730.1"/>
    </source>
</evidence>
<reference evidence="12" key="1">
    <citation type="journal article" date="2020" name="Stud. Mycol.">
        <title>101 Dothideomycetes genomes: a test case for predicting lifestyles and emergence of pathogens.</title>
        <authorList>
            <person name="Haridas S."/>
            <person name="Albert R."/>
            <person name="Binder M."/>
            <person name="Bloem J."/>
            <person name="Labutti K."/>
            <person name="Salamov A."/>
            <person name="Andreopoulos B."/>
            <person name="Baker S."/>
            <person name="Barry K."/>
            <person name="Bills G."/>
            <person name="Bluhm B."/>
            <person name="Cannon C."/>
            <person name="Castanera R."/>
            <person name="Culley D."/>
            <person name="Daum C."/>
            <person name="Ezra D."/>
            <person name="Gonzalez J."/>
            <person name="Henrissat B."/>
            <person name="Kuo A."/>
            <person name="Liang C."/>
            <person name="Lipzen A."/>
            <person name="Lutzoni F."/>
            <person name="Magnuson J."/>
            <person name="Mondo S."/>
            <person name="Nolan M."/>
            <person name="Ohm R."/>
            <person name="Pangilinan J."/>
            <person name="Park H.-J."/>
            <person name="Ramirez L."/>
            <person name="Alfaro M."/>
            <person name="Sun H."/>
            <person name="Tritt A."/>
            <person name="Yoshinaga Y."/>
            <person name="Zwiers L.-H."/>
            <person name="Turgeon B."/>
            <person name="Goodwin S."/>
            <person name="Spatafora J."/>
            <person name="Crous P."/>
            <person name="Grigoriev I."/>
        </authorList>
    </citation>
    <scope>NUCLEOTIDE SEQUENCE</scope>
    <source>
        <strain evidence="12">CBS 262.69</strain>
    </source>
</reference>
<accession>A0A6G1HRT7</accession>
<dbReference type="GO" id="GO:0008160">
    <property type="term" value="F:protein tyrosine phosphatase activator activity"/>
    <property type="evidence" value="ECO:0007669"/>
    <property type="project" value="TreeGrafter"/>
</dbReference>
<feature type="region of interest" description="Disordered" evidence="11">
    <location>
        <begin position="357"/>
        <end position="474"/>
    </location>
</feature>
<keyword evidence="7 10" id="KW-0413">Isomerase</keyword>
<dbReference type="SUPFAM" id="SSF140984">
    <property type="entry name" value="PTPA-like"/>
    <property type="match status" value="1"/>
</dbReference>
<sequence>MPDTPSSRGLQVLDPASLTFTTPAKKIHNEADVDVWKTTAAYADILTFLHLLNAAMFPHIEPGASANVQYWELDSPAVPLSSPVLQLQALLAALDELIASAPPATGPRRFGNVAFRVWYKLAEDKLDELLDTHVPKPALAARVELRSYLLGSFGSAQRLDYGTGHELSFLAFLGGLWKMGVFETGTNGIEERGIVLGVIEPYLRLIRRLILTYNLEPAGSHGVWGLDDHSFLPYIFGSAQLSPPVSDLFHLPTEGSASNAPDPPDVTKKPVVERERTRNMYFSAIGFINDVKRGPFWEHSPILFDISGVKAGWAKINIGMMKMYAAEVLAKFPVIQHFPFGALFSWERAPGLPPAPEYSNPAPMARPTATQAGAGTAAPWTAAGSQGASARMPPPPQAGTGTAAPWAAAGSQAASARMPPPQAGRGTAAPWASTGSQGASARMPPPTGTRAPFTSTTRAPMGPPDFGGEHGTGP</sequence>
<keyword evidence="6 10" id="KW-0697">Rotamase</keyword>
<dbReference type="Pfam" id="PF03095">
    <property type="entry name" value="PTPA"/>
    <property type="match status" value="1"/>
</dbReference>